<dbReference type="RefSeq" id="WP_258292850.1">
    <property type="nucleotide sequence ID" value="NZ_JANKJG010000001.1"/>
</dbReference>
<evidence type="ECO:0000256" key="2">
    <source>
        <dbReference type="ARBA" id="ARBA00023015"/>
    </source>
</evidence>
<dbReference type="EMBL" id="JANKJG010000001">
    <property type="protein sequence ID" value="MCR8825176.1"/>
    <property type="molecule type" value="Genomic_DNA"/>
</dbReference>
<keyword evidence="3" id="KW-0238">DNA-binding</keyword>
<protein>
    <submittedName>
        <fullName evidence="6">Pca operon transcription factor PcaQ</fullName>
    </submittedName>
</protein>
<evidence type="ECO:0000313" key="7">
    <source>
        <dbReference type="Proteomes" id="UP001165396"/>
    </source>
</evidence>
<evidence type="ECO:0000256" key="3">
    <source>
        <dbReference type="ARBA" id="ARBA00023125"/>
    </source>
</evidence>
<dbReference type="InterPro" id="IPR000847">
    <property type="entry name" value="LysR_HTH_N"/>
</dbReference>
<organism evidence="6 7">
    <name type="scientific">Pseudosulfitobacter koreensis</name>
    <dbReference type="NCBI Taxonomy" id="2968472"/>
    <lineage>
        <taxon>Bacteria</taxon>
        <taxon>Pseudomonadati</taxon>
        <taxon>Pseudomonadota</taxon>
        <taxon>Alphaproteobacteria</taxon>
        <taxon>Rhodobacterales</taxon>
        <taxon>Roseobacteraceae</taxon>
        <taxon>Pseudosulfitobacter</taxon>
    </lineage>
</organism>
<feature type="domain" description="HTH lysR-type" evidence="5">
    <location>
        <begin position="6"/>
        <end position="63"/>
    </location>
</feature>
<dbReference type="InterPro" id="IPR005119">
    <property type="entry name" value="LysR_subst-bd"/>
</dbReference>
<proteinExistence type="inferred from homology"/>
<dbReference type="Gene3D" id="3.40.190.10">
    <property type="entry name" value="Periplasmic binding protein-like II"/>
    <property type="match status" value="2"/>
</dbReference>
<reference evidence="6" key="1">
    <citation type="submission" date="2022-07" db="EMBL/GenBank/DDBJ databases">
        <title>Pseudosulfitobacter sp. strain AP-MA-4, whole genome sequence.</title>
        <authorList>
            <person name="Jiang Y."/>
        </authorList>
    </citation>
    <scope>NUCLEOTIDE SEQUENCE</scope>
    <source>
        <strain evidence="6">AP-MA-4</strain>
    </source>
</reference>
<dbReference type="InterPro" id="IPR012787">
    <property type="entry name" value="TF_PcaQ"/>
</dbReference>
<keyword evidence="7" id="KW-1185">Reference proteome</keyword>
<dbReference type="PRINTS" id="PR00039">
    <property type="entry name" value="HTHLYSR"/>
</dbReference>
<comment type="similarity">
    <text evidence="1">Belongs to the LysR transcriptional regulatory family.</text>
</comment>
<dbReference type="SUPFAM" id="SSF53850">
    <property type="entry name" value="Periplasmic binding protein-like II"/>
    <property type="match status" value="1"/>
</dbReference>
<dbReference type="PROSITE" id="PS50931">
    <property type="entry name" value="HTH_LYSR"/>
    <property type="match status" value="1"/>
</dbReference>
<evidence type="ECO:0000256" key="1">
    <source>
        <dbReference type="ARBA" id="ARBA00009437"/>
    </source>
</evidence>
<dbReference type="NCBIfam" id="TIGR02424">
    <property type="entry name" value="TF_pcaQ"/>
    <property type="match status" value="1"/>
</dbReference>
<accession>A0ABT1YWA2</accession>
<dbReference type="SUPFAM" id="SSF46785">
    <property type="entry name" value="Winged helix' DNA-binding domain"/>
    <property type="match status" value="1"/>
</dbReference>
<dbReference type="InterPro" id="IPR036390">
    <property type="entry name" value="WH_DNA-bd_sf"/>
</dbReference>
<comment type="caution">
    <text evidence="6">The sequence shown here is derived from an EMBL/GenBank/DDBJ whole genome shotgun (WGS) entry which is preliminary data.</text>
</comment>
<sequence>MIDARIKFRHIQCFVEIVRQGSLKRASERLNLTQPAVSRTLKELEETLGATLLERDRGGVTLTPRGEVFRHFAQTSLAALQQGLDGVDQMTRGGRSVAAVGALPSVAASLMPQVAAHLASAAPNMQLHIVEGAHGDLVARLRSGALDMVIGRLGAVDTMQGLSFTQLYTEVVDMVVRPGHPLLRAPRLEAIGDWPVIYPPRDSAIYALVETFLLANGIGDLPNRLETVSGAFAHVYTPASDAIWIISHGVVAPALEAGRLVRLPFDTSPTRGPIGVMTRAGQQPSAAADTVLLATRRVLEIREAL</sequence>
<dbReference type="PANTHER" id="PTHR30419">
    <property type="entry name" value="HTH-TYPE TRANSCRIPTIONAL REGULATOR YBHD"/>
    <property type="match status" value="1"/>
</dbReference>
<evidence type="ECO:0000256" key="4">
    <source>
        <dbReference type="ARBA" id="ARBA00023163"/>
    </source>
</evidence>
<gene>
    <name evidence="6" type="primary">pcaQ</name>
    <name evidence="6" type="ORF">NTA49_01365</name>
</gene>
<dbReference type="InterPro" id="IPR050950">
    <property type="entry name" value="HTH-type_LysR_regulators"/>
</dbReference>
<dbReference type="InterPro" id="IPR036388">
    <property type="entry name" value="WH-like_DNA-bd_sf"/>
</dbReference>
<evidence type="ECO:0000259" key="5">
    <source>
        <dbReference type="PROSITE" id="PS50931"/>
    </source>
</evidence>
<keyword evidence="2" id="KW-0805">Transcription regulation</keyword>
<dbReference type="Pfam" id="PF03466">
    <property type="entry name" value="LysR_substrate"/>
    <property type="match status" value="1"/>
</dbReference>
<dbReference type="Gene3D" id="1.10.10.10">
    <property type="entry name" value="Winged helix-like DNA-binding domain superfamily/Winged helix DNA-binding domain"/>
    <property type="match status" value="1"/>
</dbReference>
<name>A0ABT1YWA2_9RHOB</name>
<dbReference type="Proteomes" id="UP001165396">
    <property type="component" value="Unassembled WGS sequence"/>
</dbReference>
<dbReference type="Pfam" id="PF00126">
    <property type="entry name" value="HTH_1"/>
    <property type="match status" value="1"/>
</dbReference>
<keyword evidence="4" id="KW-0804">Transcription</keyword>
<dbReference type="PANTHER" id="PTHR30419:SF8">
    <property type="entry name" value="NITROGEN ASSIMILATION TRANSCRIPTIONAL ACTIVATOR-RELATED"/>
    <property type="match status" value="1"/>
</dbReference>
<evidence type="ECO:0000313" key="6">
    <source>
        <dbReference type="EMBL" id="MCR8825176.1"/>
    </source>
</evidence>